<accession>A0A1I8A498</accession>
<dbReference type="Proteomes" id="UP000095287">
    <property type="component" value="Unplaced"/>
</dbReference>
<proteinExistence type="predicted"/>
<evidence type="ECO:0000313" key="1">
    <source>
        <dbReference type="Proteomes" id="UP000095287"/>
    </source>
</evidence>
<reference evidence="2" key="1">
    <citation type="submission" date="2016-11" db="UniProtKB">
        <authorList>
            <consortium name="WormBaseParasite"/>
        </authorList>
    </citation>
    <scope>IDENTIFICATION</scope>
</reference>
<dbReference type="AlphaFoldDB" id="A0A1I8A498"/>
<evidence type="ECO:0000313" key="2">
    <source>
        <dbReference type="WBParaSite" id="L893_g32704.t1"/>
    </source>
</evidence>
<sequence>MQNPDLPLHIITVNDFTLSSGPSHNCSILVKRCLPDRLSFILIPNKIYSLLVHMDINVAIRQIVVVKIDDCLPERTRYEPIVSKFSGNQGTHKSRVVSNECRPAVRRNNRLMPSSFSSNLVLGDCFWLTWYYYKRSESIRLFEICEEFENPTSVGLRMESMA</sequence>
<keyword evidence="1" id="KW-1185">Reference proteome</keyword>
<organism evidence="1 2">
    <name type="scientific">Steinernema glaseri</name>
    <dbReference type="NCBI Taxonomy" id="37863"/>
    <lineage>
        <taxon>Eukaryota</taxon>
        <taxon>Metazoa</taxon>
        <taxon>Ecdysozoa</taxon>
        <taxon>Nematoda</taxon>
        <taxon>Chromadorea</taxon>
        <taxon>Rhabditida</taxon>
        <taxon>Tylenchina</taxon>
        <taxon>Panagrolaimomorpha</taxon>
        <taxon>Strongyloidoidea</taxon>
        <taxon>Steinernematidae</taxon>
        <taxon>Steinernema</taxon>
    </lineage>
</organism>
<protein>
    <submittedName>
        <fullName evidence="2">DUF5641 domain-containing protein</fullName>
    </submittedName>
</protein>
<dbReference type="WBParaSite" id="L893_g32704.t1">
    <property type="protein sequence ID" value="L893_g32704.t1"/>
    <property type="gene ID" value="L893_g32704"/>
</dbReference>
<name>A0A1I8A498_9BILA</name>